<dbReference type="PIRSF" id="PIRSF005335">
    <property type="entry name" value="CCA_arch"/>
    <property type="match status" value="1"/>
</dbReference>
<comment type="catalytic activity">
    <reaction evidence="10">
        <text>a tRNA with a 3' CCA end + 2 CTP + ATP = a tRNA with a 3' CCACCA end + 3 diphosphate</text>
        <dbReference type="Rhea" id="RHEA:76235"/>
        <dbReference type="Rhea" id="RHEA-COMP:10468"/>
        <dbReference type="Rhea" id="RHEA-COMP:18655"/>
        <dbReference type="ChEBI" id="CHEBI:30616"/>
        <dbReference type="ChEBI" id="CHEBI:33019"/>
        <dbReference type="ChEBI" id="CHEBI:37563"/>
        <dbReference type="ChEBI" id="CHEBI:83071"/>
        <dbReference type="ChEBI" id="CHEBI:195187"/>
    </reaction>
</comment>
<dbReference type="Pfam" id="PF09249">
    <property type="entry name" value="tRNA_NucTransf2"/>
    <property type="match status" value="1"/>
</dbReference>
<evidence type="ECO:0000256" key="10">
    <source>
        <dbReference type="HAMAP-Rule" id="MF_01264"/>
    </source>
</evidence>
<dbReference type="GO" id="GO:0000287">
    <property type="term" value="F:magnesium ion binding"/>
    <property type="evidence" value="ECO:0007669"/>
    <property type="project" value="UniProtKB-UniRule"/>
</dbReference>
<name>A0A3R7YI78_9EURY</name>
<evidence type="ECO:0000256" key="3">
    <source>
        <dbReference type="ARBA" id="ARBA00022695"/>
    </source>
</evidence>
<feature type="domain" description="tRNA nucleotidyltransferase substrate binding" evidence="12">
    <location>
        <begin position="162"/>
        <end position="276"/>
    </location>
</feature>
<keyword evidence="9 10" id="KW-0694">RNA-binding</keyword>
<evidence type="ECO:0000259" key="13">
    <source>
        <dbReference type="Pfam" id="PF21133"/>
    </source>
</evidence>
<feature type="binding site" evidence="10">
    <location>
        <position position="74"/>
    </location>
    <ligand>
        <name>Mg(2+)</name>
        <dbReference type="ChEBI" id="CHEBI:18420"/>
    </ligand>
</feature>
<dbReference type="Gene3D" id="1.10.1410.30">
    <property type="entry name" value="CCA tRNA nucleotidyltransferase, domain 2"/>
    <property type="match status" value="1"/>
</dbReference>
<feature type="binding site" evidence="10">
    <location>
        <position position="177"/>
    </location>
    <ligand>
        <name>ATP</name>
        <dbReference type="ChEBI" id="CHEBI:30616"/>
    </ligand>
</feature>
<evidence type="ECO:0000256" key="9">
    <source>
        <dbReference type="ARBA" id="ARBA00022884"/>
    </source>
</evidence>
<feature type="binding site" evidence="10">
    <location>
        <position position="168"/>
    </location>
    <ligand>
        <name>ATP</name>
        <dbReference type="ChEBI" id="CHEBI:30616"/>
    </ligand>
</feature>
<feature type="binding site" evidence="10">
    <location>
        <position position="177"/>
    </location>
    <ligand>
        <name>CTP</name>
        <dbReference type="ChEBI" id="CHEBI:37563"/>
    </ligand>
</feature>
<feature type="binding site" evidence="10">
    <location>
        <position position="72"/>
    </location>
    <ligand>
        <name>Mg(2+)</name>
        <dbReference type="ChEBI" id="CHEBI:18420"/>
    </ligand>
</feature>
<feature type="binding site" evidence="10">
    <location>
        <position position="63"/>
    </location>
    <ligand>
        <name>ATP</name>
        <dbReference type="ChEBI" id="CHEBI:30616"/>
    </ligand>
</feature>
<feature type="domain" description="Polymerase nucleotidyl transferase" evidence="11">
    <location>
        <begin position="45"/>
        <end position="149"/>
    </location>
</feature>
<comment type="catalytic activity">
    <reaction evidence="10">
        <text>a tRNA precursor + 2 CTP + ATP = a tRNA with a 3' CCA end + 3 diphosphate</text>
        <dbReference type="Rhea" id="RHEA:14433"/>
        <dbReference type="Rhea" id="RHEA-COMP:10465"/>
        <dbReference type="Rhea" id="RHEA-COMP:10468"/>
        <dbReference type="ChEBI" id="CHEBI:30616"/>
        <dbReference type="ChEBI" id="CHEBI:33019"/>
        <dbReference type="ChEBI" id="CHEBI:37563"/>
        <dbReference type="ChEBI" id="CHEBI:74896"/>
        <dbReference type="ChEBI" id="CHEBI:83071"/>
        <dbReference type="EC" id="2.7.7.72"/>
    </reaction>
</comment>
<evidence type="ECO:0000256" key="1">
    <source>
        <dbReference type="ARBA" id="ARBA00022679"/>
    </source>
</evidence>
<dbReference type="GO" id="GO:0004810">
    <property type="term" value="F:CCA tRNA nucleotidyltransferase activity"/>
    <property type="evidence" value="ECO:0007669"/>
    <property type="project" value="UniProtKB-UniRule"/>
</dbReference>
<dbReference type="Gene3D" id="3.30.70.590">
    <property type="entry name" value="Poly(A) polymerase predicted RNA binding domain"/>
    <property type="match status" value="1"/>
</dbReference>
<evidence type="ECO:0000256" key="4">
    <source>
        <dbReference type="ARBA" id="ARBA00022723"/>
    </source>
</evidence>
<dbReference type="EMBL" id="QZAB01000341">
    <property type="protein sequence ID" value="RQD85107.1"/>
    <property type="molecule type" value="Genomic_DNA"/>
</dbReference>
<accession>A0A3R7YI78</accession>
<dbReference type="RefSeq" id="WP_259134936.1">
    <property type="nucleotide sequence ID" value="NZ_JANUCS010000009.1"/>
</dbReference>
<evidence type="ECO:0000256" key="7">
    <source>
        <dbReference type="ARBA" id="ARBA00022840"/>
    </source>
</evidence>
<reference evidence="14 15" key="1">
    <citation type="submission" date="2018-08" db="EMBL/GenBank/DDBJ databases">
        <title>The metabolism and importance of syntrophic acetate oxidation coupled to methane or sulfide production in haloalkaline environments.</title>
        <authorList>
            <person name="Timmers P.H.A."/>
            <person name="Vavourakis C.D."/>
            <person name="Sorokin D.Y."/>
            <person name="Sinninghe Damste J.S."/>
            <person name="Muyzer G."/>
            <person name="Stams A.J.M."/>
            <person name="Plugge C.M."/>
        </authorList>
    </citation>
    <scope>NUCLEOTIDE SEQUENCE [LARGE SCALE GENOMIC DNA]</scope>
    <source>
        <strain evidence="14">MSAO_Arc3</strain>
    </source>
</reference>
<dbReference type="InterPro" id="IPR042090">
    <property type="entry name" value="CCA_tRNA_nucleotrans_2"/>
</dbReference>
<comment type="miscellaneous">
    <text evidence="10">A single active site specifically recognizes both ATP and CTP and is responsible for their addition.</text>
</comment>
<feature type="binding site" evidence="10">
    <location>
        <position position="63"/>
    </location>
    <ligand>
        <name>CTP</name>
        <dbReference type="ChEBI" id="CHEBI:37563"/>
    </ligand>
</feature>
<keyword evidence="4 10" id="KW-0479">Metal-binding</keyword>
<dbReference type="SUPFAM" id="SSF81301">
    <property type="entry name" value="Nucleotidyltransferase"/>
    <property type="match status" value="1"/>
</dbReference>
<dbReference type="GO" id="GO:0160016">
    <property type="term" value="F:CCACCA tRNA nucleotidyltransferase activity"/>
    <property type="evidence" value="ECO:0007669"/>
    <property type="project" value="RHEA"/>
</dbReference>
<comment type="subunit">
    <text evidence="10">Homodimer.</text>
</comment>
<feature type="binding site" evidence="10">
    <location>
        <position position="168"/>
    </location>
    <ligand>
        <name>CTP</name>
        <dbReference type="ChEBI" id="CHEBI:37563"/>
    </ligand>
</feature>
<dbReference type="CDD" id="cd05400">
    <property type="entry name" value="NT_2-5OAS_ClassI-CCAase"/>
    <property type="match status" value="1"/>
</dbReference>
<dbReference type="NCBIfam" id="TIGR03671">
    <property type="entry name" value="cca_archaeal"/>
    <property type="match status" value="1"/>
</dbReference>
<dbReference type="InterPro" id="IPR043519">
    <property type="entry name" value="NT_sf"/>
</dbReference>
<proteinExistence type="inferred from homology"/>
<dbReference type="Gene3D" id="3.30.460.10">
    <property type="entry name" value="Beta Polymerase, domain 2"/>
    <property type="match status" value="1"/>
</dbReference>
<evidence type="ECO:0000256" key="6">
    <source>
        <dbReference type="ARBA" id="ARBA00022800"/>
    </source>
</evidence>
<keyword evidence="6 10" id="KW-0692">RNA repair</keyword>
<keyword evidence="5 10" id="KW-0547">Nucleotide-binding</keyword>
<dbReference type="GO" id="GO:0000049">
    <property type="term" value="F:tRNA binding"/>
    <property type="evidence" value="ECO:0007669"/>
    <property type="project" value="UniProtKB-UniRule"/>
</dbReference>
<keyword evidence="7 10" id="KW-0067">ATP-binding</keyword>
<dbReference type="PANTHER" id="PTHR39643:SF1">
    <property type="entry name" value="CCA-ADDING ENZYME"/>
    <property type="match status" value="1"/>
</dbReference>
<dbReference type="InterPro" id="IPR048833">
    <property type="entry name" value="CAA_C"/>
</dbReference>
<dbReference type="SUPFAM" id="SSF55003">
    <property type="entry name" value="PAP/Archaeal CCA-adding enzyme, C-terminal domain"/>
    <property type="match status" value="1"/>
</dbReference>
<dbReference type="Gene3D" id="3.30.70.1550">
    <property type="entry name" value="Archaeal tRNA CCA-adding enzyme catalytic domain"/>
    <property type="match status" value="1"/>
</dbReference>
<keyword evidence="1 10" id="KW-0808">Transferase</keyword>
<feature type="domain" description="CCA-adding enzyme C-terminal" evidence="13">
    <location>
        <begin position="295"/>
        <end position="443"/>
    </location>
</feature>
<comment type="function">
    <text evidence="10">Catalyzes the addition and repair of the essential 3'-terminal CCA sequence in tRNAs without using a nucleic acid template. Adds these three nucleotides in the order of C, C, and A to the tRNA nucleotide-73, using CTP and ATP as substrates and producing inorganic pyrophosphate. tRNA 3'-terminal CCA addition is required both for tRNA processing and repair. Also involved in tRNA surveillance by mediating tandem CCA addition to generate a CCACCA at the 3' terminus of unstable tRNAs. While stable tRNAs receive only 3'-terminal CCA, unstable tRNAs are marked with CCACCA and rapidly degraded.</text>
</comment>
<dbReference type="Proteomes" id="UP000284763">
    <property type="component" value="Unassembled WGS sequence"/>
</dbReference>
<dbReference type="PANTHER" id="PTHR39643">
    <property type="entry name" value="CCA-ADDING ENZYME"/>
    <property type="match status" value="1"/>
</dbReference>
<comment type="similarity">
    <text evidence="10">Belongs to the tRNA nucleotidyltransferase/poly(A) polymerase family. Archaeal CCA-adding enzyme subfamily.</text>
</comment>
<evidence type="ECO:0000256" key="8">
    <source>
        <dbReference type="ARBA" id="ARBA00022842"/>
    </source>
</evidence>
<evidence type="ECO:0000313" key="15">
    <source>
        <dbReference type="Proteomes" id="UP000284763"/>
    </source>
</evidence>
<dbReference type="HAMAP" id="MF_01264">
    <property type="entry name" value="CCA_arch"/>
    <property type="match status" value="1"/>
</dbReference>
<dbReference type="GO" id="GO:0042245">
    <property type="term" value="P:RNA repair"/>
    <property type="evidence" value="ECO:0007669"/>
    <property type="project" value="UniProtKB-KW"/>
</dbReference>
<evidence type="ECO:0000259" key="12">
    <source>
        <dbReference type="Pfam" id="PF09249"/>
    </source>
</evidence>
<organism evidence="14 15">
    <name type="scientific">Methanosalsum natronophilum</name>
    <dbReference type="NCBI Taxonomy" id="768733"/>
    <lineage>
        <taxon>Archaea</taxon>
        <taxon>Methanobacteriati</taxon>
        <taxon>Methanobacteriota</taxon>
        <taxon>Stenosarchaea group</taxon>
        <taxon>Methanomicrobia</taxon>
        <taxon>Methanosarcinales</taxon>
        <taxon>Methanosarcinaceae</taxon>
        <taxon>Methanosalsum</taxon>
    </lineage>
</organism>
<dbReference type="GO" id="GO:0005524">
    <property type="term" value="F:ATP binding"/>
    <property type="evidence" value="ECO:0007669"/>
    <property type="project" value="UniProtKB-UniRule"/>
</dbReference>
<dbReference type="Pfam" id="PF21133">
    <property type="entry name" value="CAA_C"/>
    <property type="match status" value="1"/>
</dbReference>
<dbReference type="EC" id="2.7.7.72" evidence="10"/>
<dbReference type="InterPro" id="IPR015329">
    <property type="entry name" value="tRNA_NucTransf2"/>
</dbReference>
<protein>
    <recommendedName>
        <fullName evidence="10">CCA-adding enzyme</fullName>
        <ecNumber evidence="10">2.7.7.72</ecNumber>
    </recommendedName>
    <alternativeName>
        <fullName evidence="10">CCA tRNA nucleotidyltransferase</fullName>
    </alternativeName>
    <alternativeName>
        <fullName evidence="10">tRNA CCA-pyrophosphorylase</fullName>
    </alternativeName>
    <alternativeName>
        <fullName evidence="10">tRNA adenylyl-/cytidylyl- transferase</fullName>
    </alternativeName>
    <alternativeName>
        <fullName evidence="10">tRNA nucleotidyltransferase</fullName>
    </alternativeName>
    <alternativeName>
        <fullName evidence="10">tRNA-NT</fullName>
    </alternativeName>
</protein>
<dbReference type="GO" id="GO:0001680">
    <property type="term" value="P:tRNA 3'-terminal CCA addition"/>
    <property type="evidence" value="ECO:0007669"/>
    <property type="project" value="UniProtKB-UniRule"/>
</dbReference>
<gene>
    <name evidence="10" type="primary">cca</name>
    <name evidence="14" type="ORF">D5R95_05445</name>
</gene>
<keyword evidence="2 10" id="KW-0819">tRNA processing</keyword>
<evidence type="ECO:0000256" key="5">
    <source>
        <dbReference type="ARBA" id="ARBA00022741"/>
    </source>
</evidence>
<sequence>MDNAKLQKFNTLKQEIISEIKPTEYEQIKLEEVTRKLIDHIYNVIKKRDLKDISVQLVGSAARNTWLSGTHDLDIFIVFPENTSREELEAIGLEIARDVTKIADKYEERFAEHPYINLQVENFGVDLVPCFGVSDSSKIKSSVDRTPFHNEYVKSNIAGLFDDVRLLKQFMRGIGVYGSELKTKGFSGYLTELLVIYYGSFENVLYNAANWKPGIKLRLGNEEISTILIQEKKPLLFVDPIDPERNVASAVSLDKLCEFIDAARDFLESPSKQFFFSKKGNEHNKEYLIDRMERRSTGFIVIIFDRPDEVDDVVYPQLYKMERSVTEMLEMFDFKVMKSFSWSEDVGLGNKSVVFFELITSRLPNVKKHFGPPVWLRDHAQKFKEKYSDDKNSFNFYIEDGKYVCDVLRQHVNAKSLLEDRLKTCSLGKHINESINQNFDLLENDEVLKIKNPEFRLLLSKSL</sequence>
<dbReference type="InterPro" id="IPR011068">
    <property type="entry name" value="NuclTrfase_I-like_C"/>
</dbReference>
<feature type="binding site" evidence="10">
    <location>
        <position position="149"/>
    </location>
    <ligand>
        <name>CTP</name>
        <dbReference type="ChEBI" id="CHEBI:37563"/>
    </ligand>
</feature>
<comment type="caution">
    <text evidence="14">The sequence shown here is derived from an EMBL/GenBank/DDBJ whole genome shotgun (WGS) entry which is preliminary data.</text>
</comment>
<dbReference type="Pfam" id="PF01909">
    <property type="entry name" value="NTP_transf_2"/>
    <property type="match status" value="1"/>
</dbReference>
<keyword evidence="3 10" id="KW-0548">Nucleotidyltransferase</keyword>
<dbReference type="InterPro" id="IPR002934">
    <property type="entry name" value="Polymerase_NTP_transf_dom"/>
</dbReference>
<evidence type="ECO:0000313" key="14">
    <source>
        <dbReference type="EMBL" id="RQD85107.1"/>
    </source>
</evidence>
<dbReference type="InterPro" id="IPR006116">
    <property type="entry name" value="NT_2-5OAS_ClassI-CCAase"/>
</dbReference>
<dbReference type="InterPro" id="IPR008229">
    <property type="entry name" value="CCA-adding_arc"/>
</dbReference>
<evidence type="ECO:0000256" key="2">
    <source>
        <dbReference type="ARBA" id="ARBA00022694"/>
    </source>
</evidence>
<dbReference type="SUPFAM" id="SSF81631">
    <property type="entry name" value="PAP/OAS1 substrate-binding domain"/>
    <property type="match status" value="1"/>
</dbReference>
<evidence type="ECO:0000259" key="11">
    <source>
        <dbReference type="Pfam" id="PF01909"/>
    </source>
</evidence>
<dbReference type="AlphaFoldDB" id="A0A3R7YI78"/>
<feature type="binding site" evidence="10">
    <location>
        <position position="60"/>
    </location>
    <ligand>
        <name>CTP</name>
        <dbReference type="ChEBI" id="CHEBI:37563"/>
    </ligand>
</feature>
<feature type="binding site" evidence="10">
    <location>
        <position position="149"/>
    </location>
    <ligand>
        <name>ATP</name>
        <dbReference type="ChEBI" id="CHEBI:30616"/>
    </ligand>
</feature>
<feature type="binding site" evidence="10">
    <location>
        <position position="60"/>
    </location>
    <ligand>
        <name>ATP</name>
        <dbReference type="ChEBI" id="CHEBI:30616"/>
    </ligand>
</feature>
<feature type="binding site" evidence="10">
    <location>
        <position position="126"/>
    </location>
    <ligand>
        <name>Mg(2+)</name>
        <dbReference type="ChEBI" id="CHEBI:18420"/>
    </ligand>
</feature>
<comment type="cofactor">
    <cofactor evidence="10">
        <name>Mg(2+)</name>
        <dbReference type="ChEBI" id="CHEBI:18420"/>
    </cofactor>
</comment>
<keyword evidence="8 10" id="KW-0460">Magnesium</keyword>